<feature type="non-terminal residue" evidence="2">
    <location>
        <position position="1"/>
    </location>
</feature>
<dbReference type="SUPFAM" id="SSF54160">
    <property type="entry name" value="Chromo domain-like"/>
    <property type="match status" value="1"/>
</dbReference>
<dbReference type="Gene3D" id="2.40.50.40">
    <property type="match status" value="1"/>
</dbReference>
<accession>A0A5C3L1L7</accession>
<dbReference type="PROSITE" id="PS50013">
    <property type="entry name" value="CHROMO_2"/>
    <property type="match status" value="1"/>
</dbReference>
<dbReference type="InterPro" id="IPR023780">
    <property type="entry name" value="Chromo_domain"/>
</dbReference>
<sequence>HYGCVGIRVDDIRVQEDQVFTCPPCQANVPEKTSGACGRQSCSNNKRRPDEYFVSGVIGRKPRTKNTPGGGFEWLLKWDGYPVEKATWQIEEDMQEPMKLIEEFNISALEQALDLDDLTGTVLLDEAKPYWLPKVAHR</sequence>
<evidence type="ECO:0000313" key="2">
    <source>
        <dbReference type="EMBL" id="TFK26620.1"/>
    </source>
</evidence>
<gene>
    <name evidence="2" type="ORF">FA15DRAFT_588046</name>
</gene>
<reference evidence="2 3" key="1">
    <citation type="journal article" date="2019" name="Nat. Ecol. Evol.">
        <title>Megaphylogeny resolves global patterns of mushroom evolution.</title>
        <authorList>
            <person name="Varga T."/>
            <person name="Krizsan K."/>
            <person name="Foldi C."/>
            <person name="Dima B."/>
            <person name="Sanchez-Garcia M."/>
            <person name="Sanchez-Ramirez S."/>
            <person name="Szollosi G.J."/>
            <person name="Szarkandi J.G."/>
            <person name="Papp V."/>
            <person name="Albert L."/>
            <person name="Andreopoulos W."/>
            <person name="Angelini C."/>
            <person name="Antonin V."/>
            <person name="Barry K.W."/>
            <person name="Bougher N.L."/>
            <person name="Buchanan P."/>
            <person name="Buyck B."/>
            <person name="Bense V."/>
            <person name="Catcheside P."/>
            <person name="Chovatia M."/>
            <person name="Cooper J."/>
            <person name="Damon W."/>
            <person name="Desjardin D."/>
            <person name="Finy P."/>
            <person name="Geml J."/>
            <person name="Haridas S."/>
            <person name="Hughes K."/>
            <person name="Justo A."/>
            <person name="Karasinski D."/>
            <person name="Kautmanova I."/>
            <person name="Kiss B."/>
            <person name="Kocsube S."/>
            <person name="Kotiranta H."/>
            <person name="LaButti K.M."/>
            <person name="Lechner B.E."/>
            <person name="Liimatainen K."/>
            <person name="Lipzen A."/>
            <person name="Lukacs Z."/>
            <person name="Mihaltcheva S."/>
            <person name="Morgado L.N."/>
            <person name="Niskanen T."/>
            <person name="Noordeloos M.E."/>
            <person name="Ohm R.A."/>
            <person name="Ortiz-Santana B."/>
            <person name="Ovrebo C."/>
            <person name="Racz N."/>
            <person name="Riley R."/>
            <person name="Savchenko A."/>
            <person name="Shiryaev A."/>
            <person name="Soop K."/>
            <person name="Spirin V."/>
            <person name="Szebenyi C."/>
            <person name="Tomsovsky M."/>
            <person name="Tulloss R.E."/>
            <person name="Uehling J."/>
            <person name="Grigoriev I.V."/>
            <person name="Vagvolgyi C."/>
            <person name="Papp T."/>
            <person name="Martin F.M."/>
            <person name="Miettinen O."/>
            <person name="Hibbett D.S."/>
            <person name="Nagy L.G."/>
        </authorList>
    </citation>
    <scope>NUCLEOTIDE SEQUENCE [LARGE SCALE GENOMIC DNA]</scope>
    <source>
        <strain evidence="2 3">CBS 121175</strain>
    </source>
</reference>
<organism evidence="2 3">
    <name type="scientific">Coprinopsis marcescibilis</name>
    <name type="common">Agaric fungus</name>
    <name type="synonym">Psathyrella marcescibilis</name>
    <dbReference type="NCBI Taxonomy" id="230819"/>
    <lineage>
        <taxon>Eukaryota</taxon>
        <taxon>Fungi</taxon>
        <taxon>Dikarya</taxon>
        <taxon>Basidiomycota</taxon>
        <taxon>Agaricomycotina</taxon>
        <taxon>Agaricomycetes</taxon>
        <taxon>Agaricomycetidae</taxon>
        <taxon>Agaricales</taxon>
        <taxon>Agaricineae</taxon>
        <taxon>Psathyrellaceae</taxon>
        <taxon>Coprinopsis</taxon>
    </lineage>
</organism>
<dbReference type="OrthoDB" id="436852at2759"/>
<dbReference type="STRING" id="230819.A0A5C3L1L7"/>
<dbReference type="InterPro" id="IPR000953">
    <property type="entry name" value="Chromo/chromo_shadow_dom"/>
</dbReference>
<protein>
    <recommendedName>
        <fullName evidence="1">Chromo domain-containing protein</fullName>
    </recommendedName>
</protein>
<dbReference type="GO" id="GO:0006338">
    <property type="term" value="P:chromatin remodeling"/>
    <property type="evidence" value="ECO:0007669"/>
    <property type="project" value="UniProtKB-ARBA"/>
</dbReference>
<dbReference type="AlphaFoldDB" id="A0A5C3L1L7"/>
<name>A0A5C3L1L7_COPMA</name>
<keyword evidence="3" id="KW-1185">Reference proteome</keyword>
<proteinExistence type="predicted"/>
<feature type="domain" description="Chromo" evidence="1">
    <location>
        <begin position="52"/>
        <end position="104"/>
    </location>
</feature>
<dbReference type="EMBL" id="ML210173">
    <property type="protein sequence ID" value="TFK26620.1"/>
    <property type="molecule type" value="Genomic_DNA"/>
</dbReference>
<dbReference type="Proteomes" id="UP000307440">
    <property type="component" value="Unassembled WGS sequence"/>
</dbReference>
<dbReference type="InterPro" id="IPR016197">
    <property type="entry name" value="Chromo-like_dom_sf"/>
</dbReference>
<evidence type="ECO:0000313" key="3">
    <source>
        <dbReference type="Proteomes" id="UP000307440"/>
    </source>
</evidence>
<dbReference type="Pfam" id="PF00385">
    <property type="entry name" value="Chromo"/>
    <property type="match status" value="1"/>
</dbReference>
<evidence type="ECO:0000259" key="1">
    <source>
        <dbReference type="PROSITE" id="PS50013"/>
    </source>
</evidence>